<reference evidence="1 2" key="1">
    <citation type="submission" date="2015-04" db="EMBL/GenBank/DDBJ databases">
        <title>Whole genome shotgun sequence of Flavihumibacter petaseus NBRC 106054.</title>
        <authorList>
            <person name="Miyazawa S."/>
            <person name="Hosoyama A."/>
            <person name="Hashimoto M."/>
            <person name="Noguchi M."/>
            <person name="Tsuchikane K."/>
            <person name="Ohji S."/>
            <person name="Yamazoe A."/>
            <person name="Ichikawa N."/>
            <person name="Kimura A."/>
            <person name="Fujita N."/>
        </authorList>
    </citation>
    <scope>NUCLEOTIDE SEQUENCE [LARGE SCALE GENOMIC DNA]</scope>
    <source>
        <strain evidence="1 2">NBRC 106054</strain>
    </source>
</reference>
<proteinExistence type="predicted"/>
<dbReference type="EMBL" id="BBWV01000003">
    <property type="protein sequence ID" value="GAO44396.1"/>
    <property type="molecule type" value="Genomic_DNA"/>
</dbReference>
<accession>A0A0E9N414</accession>
<gene>
    <name evidence="1" type="ORF">FPE01S_03_04340</name>
</gene>
<dbReference type="STRING" id="1220578.FPE01S_03_04340"/>
<organism evidence="1 2">
    <name type="scientific">Flavihumibacter petaseus NBRC 106054</name>
    <dbReference type="NCBI Taxonomy" id="1220578"/>
    <lineage>
        <taxon>Bacteria</taxon>
        <taxon>Pseudomonadati</taxon>
        <taxon>Bacteroidota</taxon>
        <taxon>Chitinophagia</taxon>
        <taxon>Chitinophagales</taxon>
        <taxon>Chitinophagaceae</taxon>
        <taxon>Flavihumibacter</taxon>
    </lineage>
</organism>
<keyword evidence="2" id="KW-1185">Reference proteome</keyword>
<evidence type="ECO:0008006" key="3">
    <source>
        <dbReference type="Google" id="ProtNLM"/>
    </source>
</evidence>
<dbReference type="Proteomes" id="UP000033121">
    <property type="component" value="Unassembled WGS sequence"/>
</dbReference>
<dbReference type="OrthoDB" id="9775266at2"/>
<protein>
    <recommendedName>
        <fullName evidence="3">ATP-grasp domain-containing protein</fullName>
    </recommendedName>
</protein>
<evidence type="ECO:0000313" key="1">
    <source>
        <dbReference type="EMBL" id="GAO44396.1"/>
    </source>
</evidence>
<evidence type="ECO:0000313" key="2">
    <source>
        <dbReference type="Proteomes" id="UP000033121"/>
    </source>
</evidence>
<dbReference type="SUPFAM" id="SSF56059">
    <property type="entry name" value="Glutathione synthetase ATP-binding domain-like"/>
    <property type="match status" value="1"/>
</dbReference>
<dbReference type="RefSeq" id="WP_046370331.1">
    <property type="nucleotide sequence ID" value="NZ_BBWV01000003.1"/>
</dbReference>
<dbReference type="AlphaFoldDB" id="A0A0E9N414"/>
<comment type="caution">
    <text evidence="1">The sequence shown here is derived from an EMBL/GenBank/DDBJ whole genome shotgun (WGS) entry which is preliminary data.</text>
</comment>
<sequence>MKAVRNWLHQPFFIRLLHWEYWSFNTVYGPILPIYLLIGARARSFFFFSAANPGIRNGGFLMESKKEIYDLMPACAYPQTAFFTAGSLPDQVIRSVREKGLTYPLIAKPDVGARGRGVRKIGNDAELSLYCRECPLDFLVQEFISHPLEAGIFYCRLPGEEKGRITGIVTKEFMTVTGDGQSTLRELVLREDRYILQLPDLEKLYGDRLNDILPAGGKKELVPFGNHARGSKFMDDSHLADDALLNVVDQLCQQIPGFRYGRLDIRFVSWELLKQGKQYSVIELNGSGSEPTHIYDPRHSIFFAWKEIIRHWWLLSRVARDEHRKGIPYLTVKEGLQLFRDDAAFNKKINTIRV</sequence>
<name>A0A0E9N414_9BACT</name>